<dbReference type="Proteomes" id="UP000245539">
    <property type="component" value="Unassembled WGS sequence"/>
</dbReference>
<proteinExistence type="predicted"/>
<evidence type="ECO:0000256" key="6">
    <source>
        <dbReference type="SAM" id="Phobius"/>
    </source>
</evidence>
<evidence type="ECO:0000256" key="2">
    <source>
        <dbReference type="ARBA" id="ARBA00022475"/>
    </source>
</evidence>
<feature type="transmembrane region" description="Helical" evidence="6">
    <location>
        <begin position="262"/>
        <end position="283"/>
    </location>
</feature>
<dbReference type="AlphaFoldDB" id="A0A317CPS4"/>
<comment type="subcellular location">
    <subcellularLocation>
        <location evidence="1">Cell inner membrane</location>
        <topology evidence="1">Multi-pass membrane protein</topology>
    </subcellularLocation>
</comment>
<gene>
    <name evidence="7" type="ORF">DKW60_00310</name>
</gene>
<feature type="transmembrane region" description="Helical" evidence="6">
    <location>
        <begin position="6"/>
        <end position="24"/>
    </location>
</feature>
<feature type="transmembrane region" description="Helical" evidence="6">
    <location>
        <begin position="89"/>
        <end position="115"/>
    </location>
</feature>
<name>A0A317CPS4_9GAMM</name>
<dbReference type="CDD" id="cd06580">
    <property type="entry name" value="TM_PBP1_transp_TpRbsC_like"/>
    <property type="match status" value="1"/>
</dbReference>
<keyword evidence="4 6" id="KW-1133">Transmembrane helix</keyword>
<keyword evidence="8" id="KW-1185">Reference proteome</keyword>
<evidence type="ECO:0000256" key="5">
    <source>
        <dbReference type="ARBA" id="ARBA00023136"/>
    </source>
</evidence>
<feature type="transmembrane region" description="Helical" evidence="6">
    <location>
        <begin position="61"/>
        <end position="82"/>
    </location>
</feature>
<feature type="transmembrane region" description="Helical" evidence="6">
    <location>
        <begin position="36"/>
        <end position="55"/>
    </location>
</feature>
<evidence type="ECO:0000313" key="7">
    <source>
        <dbReference type="EMBL" id="PWR00686.1"/>
    </source>
</evidence>
<keyword evidence="3 6" id="KW-0812">Transmembrane</keyword>
<comment type="caution">
    <text evidence="7">The sequence shown here is derived from an EMBL/GenBank/DDBJ whole genome shotgun (WGS) entry which is preliminary data.</text>
</comment>
<evidence type="ECO:0000256" key="3">
    <source>
        <dbReference type="ARBA" id="ARBA00022692"/>
    </source>
</evidence>
<sequence length="306" mass="32123">MDILIPTILTIITAATPLLFAALGELITEKSGVLNLGVEGMILAGAVCGFAAVHFSGSASFGVVAGAAAGALLSLIFAALVLGFQASQVATGLALTIFGVGLSALIGQDLVGVAYDGLPKVAIPFLSDLPLIGEVFFKHDVLVYVSLLMVPLVWWFLTYSRAGLVLRAVGDSHDAAHAMGYPVVRIRLFAILFGGAMSGIAGAYLSLAYSPMWIENMSAGRGWIALALVVFATWRPWRVLLGAYLFGGISILQLHAQAMGIGIPSQVMSMLPYLVTILVLVLISRDQNKIKLNSPACIGKPFHPTS</sequence>
<evidence type="ECO:0000256" key="1">
    <source>
        <dbReference type="ARBA" id="ARBA00004429"/>
    </source>
</evidence>
<feature type="transmembrane region" description="Helical" evidence="6">
    <location>
        <begin position="213"/>
        <end position="232"/>
    </location>
</feature>
<keyword evidence="5 6" id="KW-0472">Membrane</keyword>
<evidence type="ECO:0000256" key="4">
    <source>
        <dbReference type="ARBA" id="ARBA00022989"/>
    </source>
</evidence>
<accession>A0A317CPS4</accession>
<dbReference type="PANTHER" id="PTHR43370">
    <property type="entry name" value="SUGAR ABC TRANSPORTER INTEGRAL MEMBRANE PROTEIN-RELATED"/>
    <property type="match status" value="1"/>
</dbReference>
<dbReference type="GO" id="GO:0022857">
    <property type="term" value="F:transmembrane transporter activity"/>
    <property type="evidence" value="ECO:0007669"/>
    <property type="project" value="InterPro"/>
</dbReference>
<keyword evidence="2" id="KW-1003">Cell membrane</keyword>
<dbReference type="GO" id="GO:0005886">
    <property type="term" value="C:plasma membrane"/>
    <property type="evidence" value="ECO:0007669"/>
    <property type="project" value="UniProtKB-SubCell"/>
</dbReference>
<dbReference type="Pfam" id="PF02653">
    <property type="entry name" value="BPD_transp_2"/>
    <property type="match status" value="1"/>
</dbReference>
<dbReference type="PANTHER" id="PTHR43370:SF2">
    <property type="entry name" value="ABC TRANSPORTER PERMEASE PROTEIN"/>
    <property type="match status" value="1"/>
</dbReference>
<reference evidence="7 8" key="1">
    <citation type="submission" date="2018-05" db="EMBL/GenBank/DDBJ databases">
        <title>Leucothrix arctica sp. nov., isolated from Arctic seawater.</title>
        <authorList>
            <person name="Choi A."/>
            <person name="Baek K."/>
        </authorList>
    </citation>
    <scope>NUCLEOTIDE SEQUENCE [LARGE SCALE GENOMIC DNA]</scope>
    <source>
        <strain evidence="7 8">JCM 18388</strain>
    </source>
</reference>
<dbReference type="OrthoDB" id="9792579at2"/>
<organism evidence="7 8">
    <name type="scientific">Leucothrix pacifica</name>
    <dbReference type="NCBI Taxonomy" id="1247513"/>
    <lineage>
        <taxon>Bacteria</taxon>
        <taxon>Pseudomonadati</taxon>
        <taxon>Pseudomonadota</taxon>
        <taxon>Gammaproteobacteria</taxon>
        <taxon>Thiotrichales</taxon>
        <taxon>Thiotrichaceae</taxon>
        <taxon>Leucothrix</taxon>
    </lineage>
</organism>
<feature type="transmembrane region" description="Helical" evidence="6">
    <location>
        <begin position="188"/>
        <end position="207"/>
    </location>
</feature>
<dbReference type="InterPro" id="IPR001851">
    <property type="entry name" value="ABC_transp_permease"/>
</dbReference>
<feature type="transmembrane region" description="Helical" evidence="6">
    <location>
        <begin position="135"/>
        <end position="157"/>
    </location>
</feature>
<dbReference type="EMBL" id="QGKM01000001">
    <property type="protein sequence ID" value="PWR00686.1"/>
    <property type="molecule type" value="Genomic_DNA"/>
</dbReference>
<protein>
    <submittedName>
        <fullName evidence="7">ABC transporter permease</fullName>
    </submittedName>
</protein>
<evidence type="ECO:0000313" key="8">
    <source>
        <dbReference type="Proteomes" id="UP000245539"/>
    </source>
</evidence>
<dbReference type="RefSeq" id="WP_109835667.1">
    <property type="nucleotide sequence ID" value="NZ_QGKM01000001.1"/>
</dbReference>
<feature type="transmembrane region" description="Helical" evidence="6">
    <location>
        <begin position="239"/>
        <end position="256"/>
    </location>
</feature>